<evidence type="ECO:0000313" key="8">
    <source>
        <dbReference type="Proteomes" id="UP000005297"/>
    </source>
</evidence>
<accession>Q0F2Q6</accession>
<gene>
    <name evidence="7" type="ORF">SPV1_01062</name>
</gene>
<sequence length="386" mass="43217">MTLDRYMLRLWLGPFFGGLVFVLAVMLLARALKLLGTVSDTAEAWSLIVDLLALTMPFFLLQIVPMAFFLSLQNTITGLQQSSEMDVLRGSGLSYGRMFRVFFIVVPLLWLGLTYIAMVQLPQGQLGFNNILAKIYAMKGAISFAPQRFTRGLDGITVYVDGEDSEGTYHGLILEDHRGGVSVIYTAKSARFDMGGEYLLLKLKDGVRLEGEGADQRMLAFDRYQVSIALPAGNRKILHSNDHVTMMTVPELWHAMHNSQSGAAVAEWNRRLLMPTTTLVLLFFALPLSLTQKRSGKAGSMIGGIALLVMVYNLQLLLYQQVNQGGFPGWSMWMGQALLLFTGMFLSKRAEADRLPKLFSYIGEWIYLLHQAVINRLSRRWNADQA</sequence>
<evidence type="ECO:0000256" key="1">
    <source>
        <dbReference type="ARBA" id="ARBA00004651"/>
    </source>
</evidence>
<keyword evidence="2" id="KW-1003">Cell membrane</keyword>
<dbReference type="GO" id="GO:0043190">
    <property type="term" value="C:ATP-binding cassette (ABC) transporter complex"/>
    <property type="evidence" value="ECO:0007669"/>
    <property type="project" value="TreeGrafter"/>
</dbReference>
<evidence type="ECO:0008006" key="9">
    <source>
        <dbReference type="Google" id="ProtNLM"/>
    </source>
</evidence>
<evidence type="ECO:0000313" key="7">
    <source>
        <dbReference type="EMBL" id="EAU55494.1"/>
    </source>
</evidence>
<reference evidence="7 8" key="1">
    <citation type="submission" date="2006-09" db="EMBL/GenBank/DDBJ databases">
        <authorList>
            <person name="Emerson D."/>
            <person name="Ferriera S."/>
            <person name="Johnson J."/>
            <person name="Kravitz S."/>
            <person name="Halpern A."/>
            <person name="Remington K."/>
            <person name="Beeson K."/>
            <person name="Tran B."/>
            <person name="Rogers Y.-H."/>
            <person name="Friedman R."/>
            <person name="Venter J.C."/>
        </authorList>
    </citation>
    <scope>NUCLEOTIDE SEQUENCE [LARGE SCALE GENOMIC DNA]</scope>
    <source>
        <strain evidence="7 8">PV-1</strain>
    </source>
</reference>
<organism evidence="7 8">
    <name type="scientific">Mariprofundus ferrooxydans PV-1</name>
    <dbReference type="NCBI Taxonomy" id="314345"/>
    <lineage>
        <taxon>Bacteria</taxon>
        <taxon>Pseudomonadati</taxon>
        <taxon>Pseudomonadota</taxon>
        <taxon>Candidatius Mariprofundia</taxon>
        <taxon>Mariprofundales</taxon>
        <taxon>Mariprofundaceae</taxon>
        <taxon>Mariprofundus</taxon>
    </lineage>
</organism>
<evidence type="ECO:0000256" key="2">
    <source>
        <dbReference type="ARBA" id="ARBA00022475"/>
    </source>
</evidence>
<feature type="transmembrane region" description="Helical" evidence="6">
    <location>
        <begin position="272"/>
        <end position="291"/>
    </location>
</feature>
<dbReference type="OrthoDB" id="9778062at2"/>
<feature type="transmembrane region" description="Helical" evidence="6">
    <location>
        <begin position="98"/>
        <end position="118"/>
    </location>
</feature>
<keyword evidence="8" id="KW-1185">Reference proteome</keyword>
<dbReference type="eggNOG" id="COG0795">
    <property type="taxonomic scope" value="Bacteria"/>
</dbReference>
<protein>
    <recommendedName>
        <fullName evidence="9">Lipopolysaccharide export system permease protein LptF</fullName>
    </recommendedName>
</protein>
<keyword evidence="5 6" id="KW-0472">Membrane</keyword>
<dbReference type="InterPro" id="IPR005495">
    <property type="entry name" value="LptG/LptF_permease"/>
</dbReference>
<comment type="caution">
    <text evidence="7">The sequence shown here is derived from an EMBL/GenBank/DDBJ whole genome shotgun (WGS) entry which is preliminary data.</text>
</comment>
<feature type="transmembrane region" description="Helical" evidence="6">
    <location>
        <begin position="12"/>
        <end position="32"/>
    </location>
</feature>
<proteinExistence type="predicted"/>
<dbReference type="PANTHER" id="PTHR33529:SF6">
    <property type="entry name" value="YJGP_YJGQ FAMILY PERMEASE"/>
    <property type="match status" value="1"/>
</dbReference>
<name>Q0F2Q6_9PROT</name>
<dbReference type="HOGENOM" id="CLU_028799_4_0_0"/>
<dbReference type="GO" id="GO:0015920">
    <property type="term" value="P:lipopolysaccharide transport"/>
    <property type="evidence" value="ECO:0007669"/>
    <property type="project" value="TreeGrafter"/>
</dbReference>
<feature type="transmembrane region" description="Helical" evidence="6">
    <location>
        <begin position="44"/>
        <end position="70"/>
    </location>
</feature>
<keyword evidence="3 6" id="KW-0812">Transmembrane</keyword>
<evidence type="ECO:0000256" key="4">
    <source>
        <dbReference type="ARBA" id="ARBA00022989"/>
    </source>
</evidence>
<dbReference type="PANTHER" id="PTHR33529">
    <property type="entry name" value="SLR0882 PROTEIN-RELATED"/>
    <property type="match status" value="1"/>
</dbReference>
<dbReference type="EMBL" id="AATS01000002">
    <property type="protein sequence ID" value="EAU55494.1"/>
    <property type="molecule type" value="Genomic_DNA"/>
</dbReference>
<dbReference type="STRING" id="314344.AL013_01970"/>
<dbReference type="Pfam" id="PF03739">
    <property type="entry name" value="LptF_LptG"/>
    <property type="match status" value="1"/>
</dbReference>
<evidence type="ECO:0000256" key="6">
    <source>
        <dbReference type="SAM" id="Phobius"/>
    </source>
</evidence>
<evidence type="ECO:0000256" key="5">
    <source>
        <dbReference type="ARBA" id="ARBA00023136"/>
    </source>
</evidence>
<feature type="transmembrane region" description="Helical" evidence="6">
    <location>
        <begin position="298"/>
        <end position="318"/>
    </location>
</feature>
<dbReference type="RefSeq" id="WP_009850513.1">
    <property type="nucleotide sequence ID" value="NZ_DS022295.1"/>
</dbReference>
<dbReference type="Proteomes" id="UP000005297">
    <property type="component" value="Unassembled WGS sequence"/>
</dbReference>
<dbReference type="InParanoid" id="Q0F2Q6"/>
<dbReference type="FunCoup" id="Q0F2Q6">
    <property type="interactions" value="129"/>
</dbReference>
<keyword evidence="4 6" id="KW-1133">Transmembrane helix</keyword>
<dbReference type="AlphaFoldDB" id="Q0F2Q6"/>
<comment type="subcellular location">
    <subcellularLocation>
        <location evidence="1">Cell membrane</location>
        <topology evidence="1">Multi-pass membrane protein</topology>
    </subcellularLocation>
</comment>
<feature type="transmembrane region" description="Helical" evidence="6">
    <location>
        <begin position="330"/>
        <end position="347"/>
    </location>
</feature>
<evidence type="ECO:0000256" key="3">
    <source>
        <dbReference type="ARBA" id="ARBA00022692"/>
    </source>
</evidence>